<dbReference type="GO" id="GO:0016787">
    <property type="term" value="F:hydrolase activity"/>
    <property type="evidence" value="ECO:0007669"/>
    <property type="project" value="UniProtKB-KW"/>
</dbReference>
<organism evidence="3">
    <name type="scientific">uncultured Microbacterium sp</name>
    <dbReference type="NCBI Taxonomy" id="191216"/>
    <lineage>
        <taxon>Bacteria</taxon>
        <taxon>Bacillati</taxon>
        <taxon>Actinomycetota</taxon>
        <taxon>Actinomycetes</taxon>
        <taxon>Micrococcales</taxon>
        <taxon>Microbacteriaceae</taxon>
        <taxon>Microbacterium</taxon>
        <taxon>environmental samples</taxon>
    </lineage>
</organism>
<dbReference type="PANTHER" id="PTHR43433">
    <property type="entry name" value="HYDROLASE, ALPHA/BETA FOLD FAMILY PROTEIN"/>
    <property type="match status" value="1"/>
</dbReference>
<evidence type="ECO:0000259" key="2">
    <source>
        <dbReference type="Pfam" id="PF08386"/>
    </source>
</evidence>
<accession>A0A1Y5NZ60</accession>
<dbReference type="EMBL" id="FLQR01000006">
    <property type="protein sequence ID" value="SBS71686.1"/>
    <property type="molecule type" value="Genomic_DNA"/>
</dbReference>
<proteinExistence type="predicted"/>
<dbReference type="Gene3D" id="3.40.50.1820">
    <property type="entry name" value="alpha/beta hydrolase"/>
    <property type="match status" value="1"/>
</dbReference>
<dbReference type="InterPro" id="IPR029058">
    <property type="entry name" value="AB_hydrolase_fold"/>
</dbReference>
<feature type="domain" description="AB hydrolase-1" evidence="1">
    <location>
        <begin position="65"/>
        <end position="126"/>
    </location>
</feature>
<evidence type="ECO:0000313" key="3">
    <source>
        <dbReference type="EMBL" id="SBS71686.1"/>
    </source>
</evidence>
<dbReference type="InterPro" id="IPR013595">
    <property type="entry name" value="Pept_S33_TAP-like_C"/>
</dbReference>
<gene>
    <name evidence="3" type="ORF">MIPYR_20161</name>
</gene>
<dbReference type="Pfam" id="PF08386">
    <property type="entry name" value="Abhydrolase_4"/>
    <property type="match status" value="1"/>
</dbReference>
<evidence type="ECO:0000259" key="1">
    <source>
        <dbReference type="Pfam" id="PF00561"/>
    </source>
</evidence>
<dbReference type="InterPro" id="IPR000073">
    <property type="entry name" value="AB_hydrolase_1"/>
</dbReference>
<dbReference type="InterPro" id="IPR050471">
    <property type="entry name" value="AB_hydrolase"/>
</dbReference>
<reference evidence="3" key="1">
    <citation type="submission" date="2016-03" db="EMBL/GenBank/DDBJ databases">
        <authorList>
            <person name="Ploux O."/>
        </authorList>
    </citation>
    <scope>NUCLEOTIDE SEQUENCE</scope>
    <source>
        <strain evidence="3">UC1</strain>
    </source>
</reference>
<feature type="domain" description="Peptidase S33 tripeptidyl aminopeptidase-like C-terminal" evidence="2">
    <location>
        <begin position="166"/>
        <end position="225"/>
    </location>
</feature>
<dbReference type="AlphaFoldDB" id="A0A1Y5NZ60"/>
<name>A0A1Y5NZ60_9MICO</name>
<dbReference type="PANTHER" id="PTHR43433:SF5">
    <property type="entry name" value="AB HYDROLASE-1 DOMAIN-CONTAINING PROTEIN"/>
    <property type="match status" value="1"/>
</dbReference>
<sequence>MSITERQIFEPDGRAVPYTDEGAGPALVLLPARGLDITYLGTLASVLVEEDFRVVQVGARQPGTAALTMHDLAQDVVDVMDHLGIDHAWIGGHAFGGAVARTVALDHHDRANGVLLLGVEGSQPEPPSGDTPDHDFLARARDAAVEELQAAALAATPEAEWAAVAPGLPALIIQGTEDRITPTANGERLQASAPDRASVVRIDGGGHLFVSTHAGHTAAVIEDYLDWD</sequence>
<dbReference type="SUPFAM" id="SSF53474">
    <property type="entry name" value="alpha/beta-Hydrolases"/>
    <property type="match status" value="1"/>
</dbReference>
<protein>
    <submittedName>
        <fullName evidence="3">Alpha/beta hydrolase fold containing protein</fullName>
    </submittedName>
</protein>
<dbReference type="Pfam" id="PF00561">
    <property type="entry name" value="Abhydrolase_1"/>
    <property type="match status" value="1"/>
</dbReference>
<keyword evidence="3" id="KW-0378">Hydrolase</keyword>
<dbReference type="RefSeq" id="WP_295574742.1">
    <property type="nucleotide sequence ID" value="NZ_FLQR01000006.1"/>
</dbReference>